<dbReference type="GO" id="GO:0043565">
    <property type="term" value="F:sequence-specific DNA binding"/>
    <property type="evidence" value="ECO:0007669"/>
    <property type="project" value="InterPro"/>
</dbReference>
<dbReference type="InterPro" id="IPR013368">
    <property type="entry name" value="YecD_YerC"/>
</dbReference>
<dbReference type="InterPro" id="IPR038116">
    <property type="entry name" value="TrpR-like_sf"/>
</dbReference>
<dbReference type="AlphaFoldDB" id="A0A1F7YJH0"/>
<dbReference type="InterPro" id="IPR010921">
    <property type="entry name" value="Trp_repressor/repl_initiator"/>
</dbReference>
<dbReference type="Gene3D" id="1.10.1270.10">
    <property type="entry name" value="TrpR-like"/>
    <property type="match status" value="1"/>
</dbReference>
<evidence type="ECO:0000313" key="2">
    <source>
        <dbReference type="Proteomes" id="UP000178851"/>
    </source>
</evidence>
<dbReference type="EMBL" id="MGGI01000011">
    <property type="protein sequence ID" value="OGM26748.1"/>
    <property type="molecule type" value="Genomic_DNA"/>
</dbReference>
<dbReference type="PANTHER" id="PTHR40080:SF1">
    <property type="entry name" value="TRPR-LIKE PROTEIN YERC_YECD"/>
    <property type="match status" value="1"/>
</dbReference>
<sequence length="116" mass="13463">MRVSKDKVNSVLEEELAKSFLQLISDLKSAEESEIFLRDFLTKSEFSALTKRLAVAYWLKKKRSYKNIKDNIKVSSATIADVQTKIKSSGYQLALKKIEAEEWANKWSEKIKRFVK</sequence>
<dbReference type="Proteomes" id="UP000178851">
    <property type="component" value="Unassembled WGS sequence"/>
</dbReference>
<accession>A0A1F7YJH0</accession>
<dbReference type="GO" id="GO:0003700">
    <property type="term" value="F:DNA-binding transcription factor activity"/>
    <property type="evidence" value="ECO:0007669"/>
    <property type="project" value="InterPro"/>
</dbReference>
<protein>
    <recommendedName>
        <fullName evidence="3">TrpR-related protein YerC/YecD</fullName>
    </recommendedName>
</protein>
<dbReference type="InterPro" id="IPR000831">
    <property type="entry name" value="Trp_repress"/>
</dbReference>
<proteinExistence type="predicted"/>
<reference evidence="1 2" key="1">
    <citation type="journal article" date="2016" name="Nat. Commun.">
        <title>Thousands of microbial genomes shed light on interconnected biogeochemical processes in an aquifer system.</title>
        <authorList>
            <person name="Anantharaman K."/>
            <person name="Brown C.T."/>
            <person name="Hug L.A."/>
            <person name="Sharon I."/>
            <person name="Castelle C.J."/>
            <person name="Probst A.J."/>
            <person name="Thomas B.C."/>
            <person name="Singh A."/>
            <person name="Wilkins M.J."/>
            <person name="Karaoz U."/>
            <person name="Brodie E.L."/>
            <person name="Williams K.H."/>
            <person name="Hubbard S.S."/>
            <person name="Banfield J.F."/>
        </authorList>
    </citation>
    <scope>NUCLEOTIDE SEQUENCE [LARGE SCALE GENOMIC DNA]</scope>
</reference>
<evidence type="ECO:0008006" key="3">
    <source>
        <dbReference type="Google" id="ProtNLM"/>
    </source>
</evidence>
<dbReference type="PANTHER" id="PTHR40080">
    <property type="entry name" value="LMO1763 PROTEIN"/>
    <property type="match status" value="1"/>
</dbReference>
<comment type="caution">
    <text evidence="1">The sequence shown here is derived from an EMBL/GenBank/DDBJ whole genome shotgun (WGS) entry which is preliminary data.</text>
</comment>
<dbReference type="NCBIfam" id="TIGR02531">
    <property type="entry name" value="yecD_yerC"/>
    <property type="match status" value="1"/>
</dbReference>
<dbReference type="Pfam" id="PF01371">
    <property type="entry name" value="Trp_repressor"/>
    <property type="match status" value="1"/>
</dbReference>
<name>A0A1F7YJH0_9BACT</name>
<evidence type="ECO:0000313" key="1">
    <source>
        <dbReference type="EMBL" id="OGM26748.1"/>
    </source>
</evidence>
<organism evidence="1 2">
    <name type="scientific">Candidatus Woesebacteria bacterium RIFCSPHIGHO2_01_FULL_39_28</name>
    <dbReference type="NCBI Taxonomy" id="1802496"/>
    <lineage>
        <taxon>Bacteria</taxon>
        <taxon>Candidatus Woeseibacteriota</taxon>
    </lineage>
</organism>
<gene>
    <name evidence="1" type="ORF">A2627_04195</name>
</gene>
<dbReference type="SUPFAM" id="SSF48295">
    <property type="entry name" value="TrpR-like"/>
    <property type="match status" value="1"/>
</dbReference>